<dbReference type="InterPro" id="IPR011936">
    <property type="entry name" value="Myxo_disulph_rpt"/>
</dbReference>
<dbReference type="Proteomes" id="UP000009168">
    <property type="component" value="Unassembled WGS sequence"/>
</dbReference>
<feature type="transmembrane region" description="Helical" evidence="5">
    <location>
        <begin position="2625"/>
        <end position="2645"/>
    </location>
</feature>
<feature type="chain" id="PRO_5004201369" evidence="6">
    <location>
        <begin position="26"/>
        <end position="2703"/>
    </location>
</feature>
<keyword evidence="9" id="KW-1185">Reference proteome</keyword>
<dbReference type="PROSITE" id="PS00022">
    <property type="entry name" value="EGF_1"/>
    <property type="match status" value="1"/>
</dbReference>
<evidence type="ECO:0000256" key="1">
    <source>
        <dbReference type="ARBA" id="ARBA00022729"/>
    </source>
</evidence>
<dbReference type="OrthoDB" id="294903at2759"/>
<gene>
    <name evidence="8" type="ORF">TTHERM_00156690</name>
</gene>
<keyword evidence="5" id="KW-0472">Membrane</keyword>
<dbReference type="InterPro" id="IPR000742">
    <property type="entry name" value="EGF"/>
</dbReference>
<dbReference type="InterPro" id="IPR009030">
    <property type="entry name" value="Growth_fac_rcpt_cys_sf"/>
</dbReference>
<evidence type="ECO:0000256" key="4">
    <source>
        <dbReference type="PROSITE-ProRule" id="PRU00076"/>
    </source>
</evidence>
<feature type="transmembrane region" description="Helical" evidence="5">
    <location>
        <begin position="2588"/>
        <end position="2605"/>
    </location>
</feature>
<accession>Q22WG6</accession>
<dbReference type="PANTHER" id="PTHR15332:SF175">
    <property type="entry name" value="PROPROTEIN CONVERTASE SUBTILISIN_KEXIN TYPE 5-LIKE"/>
    <property type="match status" value="1"/>
</dbReference>
<keyword evidence="5" id="KW-1133">Transmembrane helix</keyword>
<dbReference type="SMART" id="SM00261">
    <property type="entry name" value="FU"/>
    <property type="match status" value="23"/>
</dbReference>
<keyword evidence="4" id="KW-0245">EGF-like domain</keyword>
<keyword evidence="2" id="KW-0677">Repeat</keyword>
<feature type="disulfide bond" evidence="4">
    <location>
        <begin position="2079"/>
        <end position="2088"/>
    </location>
</feature>
<feature type="transmembrane region" description="Helical" evidence="5">
    <location>
        <begin position="2551"/>
        <end position="2576"/>
    </location>
</feature>
<feature type="domain" description="EGF-like" evidence="7">
    <location>
        <begin position="2052"/>
        <end position="2089"/>
    </location>
</feature>
<comment type="caution">
    <text evidence="4">Lacks conserved residue(s) required for the propagation of feature annotation.</text>
</comment>
<dbReference type="HOGENOM" id="CLU_227980_0_0_1"/>
<dbReference type="eggNOG" id="KOG3525">
    <property type="taxonomic scope" value="Eukaryota"/>
</dbReference>
<feature type="transmembrane region" description="Helical" evidence="5">
    <location>
        <begin position="2521"/>
        <end position="2539"/>
    </location>
</feature>
<dbReference type="RefSeq" id="XP_001009696.2">
    <property type="nucleotide sequence ID" value="XM_001009696.2"/>
</dbReference>
<name>Q22WG6_TETTS</name>
<feature type="signal peptide" evidence="6">
    <location>
        <begin position="1"/>
        <end position="25"/>
    </location>
</feature>
<feature type="transmembrane region" description="Helical" evidence="5">
    <location>
        <begin position="2465"/>
        <end position="2487"/>
    </location>
</feature>
<dbReference type="PROSITE" id="PS50026">
    <property type="entry name" value="EGF_3"/>
    <property type="match status" value="1"/>
</dbReference>
<dbReference type="KEGG" id="tet:TTHERM_00156690"/>
<dbReference type="CDD" id="cd00064">
    <property type="entry name" value="FU"/>
    <property type="match status" value="2"/>
</dbReference>
<dbReference type="InParanoid" id="Q22WG6"/>
<evidence type="ECO:0000256" key="5">
    <source>
        <dbReference type="SAM" id="Phobius"/>
    </source>
</evidence>
<evidence type="ECO:0000256" key="3">
    <source>
        <dbReference type="ARBA" id="ARBA00023157"/>
    </source>
</evidence>
<dbReference type="InterPro" id="IPR006212">
    <property type="entry name" value="Furin_repeat"/>
</dbReference>
<keyword evidence="1 6" id="KW-0732">Signal</keyword>
<evidence type="ECO:0000259" key="7">
    <source>
        <dbReference type="PROSITE" id="PS50026"/>
    </source>
</evidence>
<keyword evidence="5" id="KW-0812">Transmembrane</keyword>
<dbReference type="PANTHER" id="PTHR15332">
    <property type="entry name" value="PROPROTEIN CONVERTASE SUBTILISIN_KEXIN TYPE 5-LIKE"/>
    <property type="match status" value="1"/>
</dbReference>
<dbReference type="NCBIfam" id="TIGR02232">
    <property type="entry name" value="myxo_disulf_rpt"/>
    <property type="match status" value="1"/>
</dbReference>
<evidence type="ECO:0000256" key="2">
    <source>
        <dbReference type="ARBA" id="ARBA00022737"/>
    </source>
</evidence>
<organism evidence="8 9">
    <name type="scientific">Tetrahymena thermophila (strain SB210)</name>
    <dbReference type="NCBI Taxonomy" id="312017"/>
    <lineage>
        <taxon>Eukaryota</taxon>
        <taxon>Sar</taxon>
        <taxon>Alveolata</taxon>
        <taxon>Ciliophora</taxon>
        <taxon>Intramacronucleata</taxon>
        <taxon>Oligohymenophorea</taxon>
        <taxon>Hymenostomatida</taxon>
        <taxon>Tetrahymenina</taxon>
        <taxon>Tetrahymenidae</taxon>
        <taxon>Tetrahymena</taxon>
    </lineage>
</organism>
<dbReference type="SMART" id="SM00181">
    <property type="entry name" value="EGF"/>
    <property type="match status" value="11"/>
</dbReference>
<evidence type="ECO:0000256" key="6">
    <source>
        <dbReference type="SAM" id="SignalP"/>
    </source>
</evidence>
<protein>
    <submittedName>
        <fullName evidence="8">EGF-like domain protein</fullName>
    </submittedName>
</protein>
<reference evidence="9" key="1">
    <citation type="journal article" date="2006" name="PLoS Biol.">
        <title>Macronuclear genome sequence of the ciliate Tetrahymena thermophila, a model eukaryote.</title>
        <authorList>
            <person name="Eisen J.A."/>
            <person name="Coyne R.S."/>
            <person name="Wu M."/>
            <person name="Wu D."/>
            <person name="Thiagarajan M."/>
            <person name="Wortman J.R."/>
            <person name="Badger J.H."/>
            <person name="Ren Q."/>
            <person name="Amedeo P."/>
            <person name="Jones K.M."/>
            <person name="Tallon L.J."/>
            <person name="Delcher A.L."/>
            <person name="Salzberg S.L."/>
            <person name="Silva J.C."/>
            <person name="Haas B.J."/>
            <person name="Majoros W.H."/>
            <person name="Farzad M."/>
            <person name="Carlton J.M."/>
            <person name="Smith R.K. Jr."/>
            <person name="Garg J."/>
            <person name="Pearlman R.E."/>
            <person name="Karrer K.M."/>
            <person name="Sun L."/>
            <person name="Manning G."/>
            <person name="Elde N.C."/>
            <person name="Turkewitz A.P."/>
            <person name="Asai D.J."/>
            <person name="Wilkes D.E."/>
            <person name="Wang Y."/>
            <person name="Cai H."/>
            <person name="Collins K."/>
            <person name="Stewart B.A."/>
            <person name="Lee S.R."/>
            <person name="Wilamowska K."/>
            <person name="Weinberg Z."/>
            <person name="Ruzzo W.L."/>
            <person name="Wloga D."/>
            <person name="Gaertig J."/>
            <person name="Frankel J."/>
            <person name="Tsao C.-C."/>
            <person name="Gorovsky M.A."/>
            <person name="Keeling P.J."/>
            <person name="Waller R.F."/>
            <person name="Patron N.J."/>
            <person name="Cherry J.M."/>
            <person name="Stover N.A."/>
            <person name="Krieger C.J."/>
            <person name="del Toro C."/>
            <person name="Ryder H.F."/>
            <person name="Williamson S.C."/>
            <person name="Barbeau R.A."/>
            <person name="Hamilton E.P."/>
            <person name="Orias E."/>
        </authorList>
    </citation>
    <scope>NUCLEOTIDE SEQUENCE [LARGE SCALE GENOMIC DNA]</scope>
    <source>
        <strain evidence="9">SB210</strain>
    </source>
</reference>
<sequence length="2703" mass="301179">MIIKRNKYILLIYSIGALLIQQVYSQIQNCKTLDPNNPQLCIQCENDYLVQLQKLCVKSCEDYQYSDKTSCISCSSSIANCWKCTYSNSIVSCSTCLNNYQLSQNSLQCYQVINNCQQYSSDYSKCQQCAANFTLSNNGLSCLSPCDANTPGYVQIGASCVQCSTTCQTCSKTATNCTSCQSKTLYLDLNLNPAFQGEYTCQTLCNNPLTSYVDQNQTCQPCNSSCLSCVNNAYYCTSCYKDKFLQMISGQNFGICQSTCNTGYFQNQQTNTCDSCSSNCNQCFNSQQCTSCQSGFTLLIASSSQSQCVQQGTSVDGYYFDKTSQQYLKCSNSCLTCKDSSQFCTSCQPSLLLDIQGGLCLSKCPINKLQTGQQCQSCSDLGVPNCNQCQRNGSNVIVCSSCQLGYYLNSGSCSKCDSSCKDCFGSATSCTLCFYPYVLDKNSCQKTCSSGEYVDTNNVCQQCNHECSSCFGQSYNCTSCANKSQFIDLISPTIPGKYTCKNSCNNPITTYRDANNYCQPCSSSCYQCSGSANNCLSCLGNLFLQTSVDANNNPIQICTQNCQITSYQDPTSGSCKPCDNTCYSCSSSLATNCTSCKSPNILTINLLQTFQCSQSCNLANGYFMSYRNFTINNTLQRVPTCEQCSTSCLLCQDSPSNCIKCPSAQSLYQNTCIATCPAGYYKQMSIDGKSSVCQQCYSTCKTCSDATQICSTCIDEYYKGQDGKCYPCEFPCQNCINNNTTCTSCFDIMYLLPSTNQCVYTCDFSNGYYTQINTNICLKCDSSCLTCQNYPTQCIVCANGLLLQHYPDPKQNKCVYSCDVGYYKDNISNSNCYQCNSVCYTCSDQYTCTTCPGSQYLQQFYRNPSCTTQGCPLQITCVNTCYTGFYPSGNSCIQCDPKCTQCTSLYQCQACVNTPSAKYYLQYDTYTGYTLCQSSCNSGYIPDINNICQLCTSNCITCANSSQCLICDSANNYALDPPTGRCICAPGYISNGSVCTYCYVQPQDGSFTVINPNCKTCVTDSFFVYNCDTCSDSYFLSPQIYTIYVPLGCSYPDDDDCTPVYYYYNKCEICNKGSLYNAKTCKQNALTYIIYALTCQDGYYLYSDTYYIGICLQCNTNCLTCSSYTACLSCQPGYFLDENNICRQYCFDKSPSIKYVPLKNQNSQNSCFYSEQDIQDKDNCIRASQCLTIQNGFCTSKMCSMCKIGYFLDYRTGLCYQQCPTGYAKQTQSGNFQCIPITNCKLYDQYGNNCIQCMPSYYLQNQQGATICVNKCPDGYYSKTDITLGDKCYQCSSNCKTCQYQSNHCLTCNQNSSFKYIMITPHTLTVGGIQFSKQICVNTCPANSNVNQNTQTCFTCSSLCSSCQDDPNKCTGCKDGTLIFPLIYQDPNIIKSPYLNDASLKGNSFQLCLKSCSQSELNSLGITTVKSYYANNQQPIRVCQTCPLGCLQCNPSAASVASNNLQDILNYQCSQCDKSLNYFSNNYGGCKLAVCGDGFRDANEQCDDGNNANYDGCNSQCQIESGWSCTNDQGKSSLCNTICGDSSIINYKIGGKETCDAGSNQGKIAGCSSQCTAMPGYFCAIPQNSAKTQCGLPCLGSCKKCQVNQDGVTSCVQCANPNSFINGLGCVDQCPQGSLRNPITQSCQQSCPSLYSSIDYVANMCVSYCPQNLFSINKQTYFECRQDCPAGYFKDYYESIQICSQCHQSCSTCQSSLPTDCMTCSGNLLYHVHDFYNVCKPTCDPGFQLGVINNQSVCVPCLKQCTACAPNLYLFNGTCSPTCDVPNTSKDSSTWTCYYNSIPSVSIQQENTSGVYGFVNDYKLFSVIDQIYQVQSYLWTLPEETSTVSTQFFYGVTQNQSTLVIKGANLISNKVYKIQLQATINNSQYVATIQIATMQNPIIQLFVTPTKGYYLTTVFQFKTLGWPSYMNKTYQYTLVGLSSINTANNIQILSGYSQSDISKSFVFPLQSQDQIYTIQLNIFTQDFSIVPVTQIYVQQNKMSIANITQYIMSQKFTSVLDIQSAALSFNYATQDAINSISSNFNKQQLLYQNITNDSTCTAQDNCSGNGKCMIISSQIQCNCNSKYSGQYCQYTSDELAQIQNVNFKILSELERYGVDSTNSYEYATSLDSLTSLTDAFNRTTINSLRQNFRSLLQLGSVSSNALPVALDGLMGYLQICQYSYRQNYLLKEYLYGGEQDYVHSDLLLIGNNYNQIIDKGMQDAQFYNQDGNAIIDNLIANQALYSLPQDDGHYFGKSGGSKISINNYQISNIQNLMKYNLSQLVRLLEESSQDNNSKEEQDRNLQTSKSNTVSLVDFSSNFLSDLQKYLSQQNINSISLTQIEYTNTNPFIESSQLIYSSVLKIGIVNVTNNQISTNFQSQSGSNYLAYLQKTAVSLGENAVCAVYNQTSQQYEDNKLCTLQNQNNAFYYICQCSTFGYITIKELGELSNQFQNVSQKSFFQRILSNFGFMFSISNIILLLVLMLILLIFKKDKDILKEDYKALHPLYSILFINDILNPREIRLMLFFLTIAQQAFFEALLFQSDDIQNLGASAIPVVGICGVLISSVLNYMTGLVHFFTVFKETVYFKKWLPFFLIFFIELIGYYVGFTKIADNLTNQIMPTWLSTFFTGFLLDILILDMIFMALSIKVKYIRNLVQVRGFFSGKIITLDELKKEKIQVHIDNIQKRLKQIQEQKFIQFIDDKQV</sequence>
<dbReference type="EMBL" id="GG662820">
    <property type="protein sequence ID" value="EAR89451.2"/>
    <property type="molecule type" value="Genomic_DNA"/>
</dbReference>
<evidence type="ECO:0000313" key="8">
    <source>
        <dbReference type="EMBL" id="EAR89451.2"/>
    </source>
</evidence>
<proteinExistence type="predicted"/>
<dbReference type="Gene3D" id="2.10.220.10">
    <property type="entry name" value="Hormone Receptor, Insulin-like Growth Factor Receptor 1, Chain A, domain 2"/>
    <property type="match status" value="13"/>
</dbReference>
<keyword evidence="3 4" id="KW-1015">Disulfide bond</keyword>
<dbReference type="GeneID" id="7838444"/>
<dbReference type="SUPFAM" id="SSF57184">
    <property type="entry name" value="Growth factor receptor domain"/>
    <property type="match status" value="10"/>
</dbReference>
<evidence type="ECO:0000313" key="9">
    <source>
        <dbReference type="Proteomes" id="UP000009168"/>
    </source>
</evidence>